<feature type="region of interest" description="Disordered" evidence="1">
    <location>
        <begin position="61"/>
        <end position="86"/>
    </location>
</feature>
<accession>A0A5E4N777</accession>
<evidence type="ECO:0000313" key="2">
    <source>
        <dbReference type="EMBL" id="VVC39605.1"/>
    </source>
</evidence>
<reference evidence="2 3" key="1">
    <citation type="submission" date="2019-08" db="EMBL/GenBank/DDBJ databases">
        <authorList>
            <person name="Alioto T."/>
            <person name="Alioto T."/>
            <person name="Gomez Garrido J."/>
        </authorList>
    </citation>
    <scope>NUCLEOTIDE SEQUENCE [LARGE SCALE GENOMIC DNA]</scope>
</reference>
<dbReference type="EMBL" id="CABPRJ010001896">
    <property type="protein sequence ID" value="VVC39605.1"/>
    <property type="molecule type" value="Genomic_DNA"/>
</dbReference>
<evidence type="ECO:0000313" key="3">
    <source>
        <dbReference type="Proteomes" id="UP000325440"/>
    </source>
</evidence>
<feature type="compositionally biased region" description="Low complexity" evidence="1">
    <location>
        <begin position="71"/>
        <end position="86"/>
    </location>
</feature>
<dbReference type="PANTHER" id="PTHR21505">
    <property type="entry name" value="MADF DOMAIN-CONTAINING PROTEIN-RELATED"/>
    <property type="match status" value="1"/>
</dbReference>
<sequence>MISKSVPSSKDIYKPKLWYFPLMTFLNDQYLPMASRSNLDTNHDEININELSDTAMELNEDPRPEDLLMPTPTSTTSTDTTFTKSQSTRSLKINSEVYLIKDDLLSVQNHLKRPASQDDRYDIFGKGVALKLRDLNKTQRLLAEKMINEALFEAEMGNLTMLHKVMTPTLT</sequence>
<keyword evidence="3" id="KW-1185">Reference proteome</keyword>
<protein>
    <submittedName>
        <fullName evidence="2">Uncharacterized protein</fullName>
    </submittedName>
</protein>
<name>A0A5E4N777_9HEMI</name>
<organism evidence="2 3">
    <name type="scientific">Cinara cedri</name>
    <dbReference type="NCBI Taxonomy" id="506608"/>
    <lineage>
        <taxon>Eukaryota</taxon>
        <taxon>Metazoa</taxon>
        <taxon>Ecdysozoa</taxon>
        <taxon>Arthropoda</taxon>
        <taxon>Hexapoda</taxon>
        <taxon>Insecta</taxon>
        <taxon>Pterygota</taxon>
        <taxon>Neoptera</taxon>
        <taxon>Paraneoptera</taxon>
        <taxon>Hemiptera</taxon>
        <taxon>Sternorrhyncha</taxon>
        <taxon>Aphidomorpha</taxon>
        <taxon>Aphidoidea</taxon>
        <taxon>Aphididae</taxon>
        <taxon>Lachninae</taxon>
        <taxon>Cinara</taxon>
    </lineage>
</organism>
<dbReference type="Proteomes" id="UP000325440">
    <property type="component" value="Unassembled WGS sequence"/>
</dbReference>
<dbReference type="PANTHER" id="PTHR21505:SF8">
    <property type="entry name" value="DPT-YFP REPRESSOR BY OVEREXPRESSION, ISOFORM D-RELATED"/>
    <property type="match status" value="1"/>
</dbReference>
<evidence type="ECO:0000256" key="1">
    <source>
        <dbReference type="SAM" id="MobiDB-lite"/>
    </source>
</evidence>
<proteinExistence type="predicted"/>
<dbReference type="AlphaFoldDB" id="A0A5E4N777"/>
<gene>
    <name evidence="2" type="ORF">CINCED_3A001302</name>
</gene>
<dbReference type="OrthoDB" id="6628652at2759"/>